<reference evidence="2 3" key="1">
    <citation type="journal article" date="2014" name="Genome Announc.">
        <title>Draft Genome Sequence of the Antitrypanosomally Active Sponge-Associated Bacterium Actinokineospora sp. Strain EG49.</title>
        <authorList>
            <person name="Harjes J."/>
            <person name="Ryu T."/>
            <person name="Abdelmohsen U.R."/>
            <person name="Moitinho-Silva L."/>
            <person name="Horn H."/>
            <person name="Ravasi T."/>
            <person name="Hentschel U."/>
        </authorList>
    </citation>
    <scope>NUCLEOTIDE SEQUENCE [LARGE SCALE GENOMIC DNA]</scope>
    <source>
        <strain evidence="2 3">EG49</strain>
    </source>
</reference>
<dbReference type="Pfam" id="PF19054">
    <property type="entry name" value="DUF5753"/>
    <property type="match status" value="1"/>
</dbReference>
<name>W7IYU0_9PSEU</name>
<comment type="caution">
    <text evidence="2">The sequence shown here is derived from an EMBL/GenBank/DDBJ whole genome shotgun (WGS) entry which is preliminary data.</text>
</comment>
<dbReference type="STRING" id="909613.UO65_3009"/>
<dbReference type="eggNOG" id="COG1396">
    <property type="taxonomic scope" value="Bacteria"/>
</dbReference>
<keyword evidence="3" id="KW-1185">Reference proteome</keyword>
<accession>W7IYU0</accession>
<dbReference type="GO" id="GO:0003677">
    <property type="term" value="F:DNA binding"/>
    <property type="evidence" value="ECO:0007669"/>
    <property type="project" value="UniProtKB-KW"/>
</dbReference>
<keyword evidence="2" id="KW-0238">DNA-binding</keyword>
<dbReference type="InterPro" id="IPR043917">
    <property type="entry name" value="DUF5753"/>
</dbReference>
<dbReference type="AlphaFoldDB" id="W7IYU0"/>
<sequence length="209" mass="22688">MLALAQGQPATGWWQVPGAFGPHDEAVAVLEASARSVVEFSATALPLVAQTPHYTRALCWHRRHEEHAALTRAGRRREILLDPTQPDRTLILDEAVLRRPVGGPTAMAQQLRHLVALVRGRPVAVRVVPFREGGYRSPGDCAVYRITDAPTVVHLHSDAASGLLDDPADTRVVEDTLHGLLSIAASPDDSVDLLTRFAADHERTAGLYP</sequence>
<gene>
    <name evidence="2" type="ORF">UO65_3009</name>
</gene>
<dbReference type="EMBL" id="AYXG01000103">
    <property type="protein sequence ID" value="EWC61651.1"/>
    <property type="molecule type" value="Genomic_DNA"/>
</dbReference>
<protein>
    <submittedName>
        <fullName evidence="2">Putative DNA-binding protein</fullName>
    </submittedName>
</protein>
<evidence type="ECO:0000313" key="3">
    <source>
        <dbReference type="Proteomes" id="UP000019277"/>
    </source>
</evidence>
<feature type="domain" description="DUF5753" evidence="1">
    <location>
        <begin position="27"/>
        <end position="196"/>
    </location>
</feature>
<dbReference type="Proteomes" id="UP000019277">
    <property type="component" value="Unassembled WGS sequence"/>
</dbReference>
<evidence type="ECO:0000313" key="2">
    <source>
        <dbReference type="EMBL" id="EWC61651.1"/>
    </source>
</evidence>
<organism evidence="2 3">
    <name type="scientific">Actinokineospora spheciospongiae</name>
    <dbReference type="NCBI Taxonomy" id="909613"/>
    <lineage>
        <taxon>Bacteria</taxon>
        <taxon>Bacillati</taxon>
        <taxon>Actinomycetota</taxon>
        <taxon>Actinomycetes</taxon>
        <taxon>Pseudonocardiales</taxon>
        <taxon>Pseudonocardiaceae</taxon>
        <taxon>Actinokineospora</taxon>
    </lineage>
</organism>
<dbReference type="PATRIC" id="fig|909613.9.peg.3010"/>
<proteinExistence type="predicted"/>
<evidence type="ECO:0000259" key="1">
    <source>
        <dbReference type="Pfam" id="PF19054"/>
    </source>
</evidence>